<dbReference type="InterPro" id="IPR002125">
    <property type="entry name" value="CMP_dCMP_dom"/>
</dbReference>
<evidence type="ECO:0000313" key="2">
    <source>
        <dbReference type="EMBL" id="MFL9462878.1"/>
    </source>
</evidence>
<dbReference type="Proteomes" id="UP001628874">
    <property type="component" value="Unassembled WGS sequence"/>
</dbReference>
<name>A0ABW8WPP4_9CYAN</name>
<proteinExistence type="predicted"/>
<dbReference type="SUPFAM" id="SSF53927">
    <property type="entry name" value="Cytidine deaminase-like"/>
    <property type="match status" value="1"/>
</dbReference>
<dbReference type="Pfam" id="PF00383">
    <property type="entry name" value="dCMP_cyt_deam_1"/>
    <property type="match status" value="1"/>
</dbReference>
<dbReference type="PROSITE" id="PS51747">
    <property type="entry name" value="CYT_DCMP_DEAMINASES_2"/>
    <property type="match status" value="1"/>
</dbReference>
<protein>
    <recommendedName>
        <fullName evidence="1">CMP/dCMP-type deaminase domain-containing protein</fullName>
    </recommendedName>
</protein>
<dbReference type="EMBL" id="JBFQGM010000007">
    <property type="protein sequence ID" value="MFL9462878.1"/>
    <property type="molecule type" value="Genomic_DNA"/>
</dbReference>
<sequence>MYYENVMPNDWKHPNLRVMTEQEIFEHLFTIAEQSDDTGGVVSSCLVRQGNIVAVGISCNDGKHAEYVLLRQIEFSGMSVLPDDIVYTTVEPCGKRTPGGQGEYMGDCTTNLIQAGVRYVVYAAPDPDASAQTRYKFEQAGCSLRQVNDPHVIRQAIALFNSTVTSTSDALPQ</sequence>
<organism evidence="2 3">
    <name type="scientific">Scytonema tolypothrichoides VB-61278_2</name>
    <dbReference type="NCBI Taxonomy" id="3232314"/>
    <lineage>
        <taxon>Bacteria</taxon>
        <taxon>Bacillati</taxon>
        <taxon>Cyanobacteriota</taxon>
        <taxon>Cyanophyceae</taxon>
        <taxon>Nostocales</taxon>
        <taxon>Scytonemataceae</taxon>
        <taxon>Scytonema</taxon>
    </lineage>
</organism>
<reference evidence="2 3" key="1">
    <citation type="submission" date="2024-07" db="EMBL/GenBank/DDBJ databases">
        <authorList>
            <person name="Tripathy S."/>
        </authorList>
    </citation>
    <scope>NUCLEOTIDE SEQUENCE [LARGE SCALE GENOMIC DNA]</scope>
    <source>
        <strain evidence="2 3">VB-61278_2</strain>
    </source>
</reference>
<evidence type="ECO:0000313" key="3">
    <source>
        <dbReference type="Proteomes" id="UP001628874"/>
    </source>
</evidence>
<feature type="domain" description="CMP/dCMP-type deaminase" evidence="1">
    <location>
        <begin position="19"/>
        <end position="133"/>
    </location>
</feature>
<gene>
    <name evidence="2" type="ORF">AB0759_19905</name>
</gene>
<evidence type="ECO:0000259" key="1">
    <source>
        <dbReference type="PROSITE" id="PS51747"/>
    </source>
</evidence>
<dbReference type="InterPro" id="IPR016193">
    <property type="entry name" value="Cytidine_deaminase-like"/>
</dbReference>
<accession>A0ABW8WPP4</accession>
<keyword evidence="3" id="KW-1185">Reference proteome</keyword>
<dbReference type="Gene3D" id="3.40.140.10">
    <property type="entry name" value="Cytidine Deaminase, domain 2"/>
    <property type="match status" value="1"/>
</dbReference>
<comment type="caution">
    <text evidence="2">The sequence shown here is derived from an EMBL/GenBank/DDBJ whole genome shotgun (WGS) entry which is preliminary data.</text>
</comment>